<organism evidence="1 2">
    <name type="scientific">Amanita muscaria (strain Koide BX008)</name>
    <dbReference type="NCBI Taxonomy" id="946122"/>
    <lineage>
        <taxon>Eukaryota</taxon>
        <taxon>Fungi</taxon>
        <taxon>Dikarya</taxon>
        <taxon>Basidiomycota</taxon>
        <taxon>Agaricomycotina</taxon>
        <taxon>Agaricomycetes</taxon>
        <taxon>Agaricomycetidae</taxon>
        <taxon>Agaricales</taxon>
        <taxon>Pluteineae</taxon>
        <taxon>Amanitaceae</taxon>
        <taxon>Amanita</taxon>
    </lineage>
</organism>
<dbReference type="OrthoDB" id="2742740at2759"/>
<keyword evidence="2" id="KW-1185">Reference proteome</keyword>
<dbReference type="Proteomes" id="UP000054549">
    <property type="component" value="Unassembled WGS sequence"/>
</dbReference>
<dbReference type="InParanoid" id="A0A0C2SM56"/>
<protein>
    <submittedName>
        <fullName evidence="1">Uncharacterized protein</fullName>
    </submittedName>
</protein>
<evidence type="ECO:0000313" key="1">
    <source>
        <dbReference type="EMBL" id="KIL54999.1"/>
    </source>
</evidence>
<reference evidence="1 2" key="1">
    <citation type="submission" date="2014-04" db="EMBL/GenBank/DDBJ databases">
        <title>Evolutionary Origins and Diversification of the Mycorrhizal Mutualists.</title>
        <authorList>
            <consortium name="DOE Joint Genome Institute"/>
            <consortium name="Mycorrhizal Genomics Consortium"/>
            <person name="Kohler A."/>
            <person name="Kuo A."/>
            <person name="Nagy L.G."/>
            <person name="Floudas D."/>
            <person name="Copeland A."/>
            <person name="Barry K.W."/>
            <person name="Cichocki N."/>
            <person name="Veneault-Fourrey C."/>
            <person name="LaButti K."/>
            <person name="Lindquist E.A."/>
            <person name="Lipzen A."/>
            <person name="Lundell T."/>
            <person name="Morin E."/>
            <person name="Murat C."/>
            <person name="Riley R."/>
            <person name="Ohm R."/>
            <person name="Sun H."/>
            <person name="Tunlid A."/>
            <person name="Henrissat B."/>
            <person name="Grigoriev I.V."/>
            <person name="Hibbett D.S."/>
            <person name="Martin F."/>
        </authorList>
    </citation>
    <scope>NUCLEOTIDE SEQUENCE [LARGE SCALE GENOMIC DNA]</scope>
    <source>
        <strain evidence="1 2">Koide BX008</strain>
    </source>
</reference>
<dbReference type="STRING" id="946122.A0A0C2SM56"/>
<sequence length="162" mass="17929">MYHPLNFSFKMIDNIKNACLEDDIRDPDILEALHNPPSEEVHLNGITKLSITLFMALITYPQEAYDKVRGALEGHEIPLILDSYYIVKKKIERNTGVTKIETDMCCNSCVAFTGPVTIAAGTPPYFSLFTSISPLLPSLGLLLSLLGLTALRHSLLLLSPLL</sequence>
<dbReference type="AlphaFoldDB" id="A0A0C2SM56"/>
<evidence type="ECO:0000313" key="2">
    <source>
        <dbReference type="Proteomes" id="UP000054549"/>
    </source>
</evidence>
<dbReference type="EMBL" id="KN818583">
    <property type="protein sequence ID" value="KIL54999.1"/>
    <property type="molecule type" value="Genomic_DNA"/>
</dbReference>
<name>A0A0C2SM56_AMAMK</name>
<accession>A0A0C2SM56</accession>
<proteinExistence type="predicted"/>
<dbReference type="HOGENOM" id="CLU_1634943_0_0_1"/>
<gene>
    <name evidence="1" type="ORF">M378DRAFT_18339</name>
</gene>